<reference evidence="7 8" key="1">
    <citation type="submission" date="2016-11" db="EMBL/GenBank/DDBJ databases">
        <authorList>
            <person name="Jaros S."/>
            <person name="Januszkiewicz K."/>
            <person name="Wedrychowicz H."/>
        </authorList>
    </citation>
    <scope>NUCLEOTIDE SEQUENCE [LARGE SCALE GENOMIC DNA]</scope>
    <source>
        <strain evidence="7 8">DSM 15929</strain>
    </source>
</reference>
<dbReference type="Pfam" id="PF13416">
    <property type="entry name" value="SBP_bac_8"/>
    <property type="match status" value="1"/>
</dbReference>
<accession>A0A1M6YRH7</accession>
<organism evidence="7 8">
    <name type="scientific">Anaerocolumna jejuensis DSM 15929</name>
    <dbReference type="NCBI Taxonomy" id="1121322"/>
    <lineage>
        <taxon>Bacteria</taxon>
        <taxon>Bacillati</taxon>
        <taxon>Bacillota</taxon>
        <taxon>Clostridia</taxon>
        <taxon>Lachnospirales</taxon>
        <taxon>Lachnospiraceae</taxon>
        <taxon>Anaerocolumna</taxon>
    </lineage>
</organism>
<name>A0A1M6YRH7_9FIRM</name>
<feature type="chain" id="PRO_5038686883" evidence="6">
    <location>
        <begin position="24"/>
        <end position="523"/>
    </location>
</feature>
<keyword evidence="1" id="KW-1003">Cell membrane</keyword>
<keyword evidence="4" id="KW-0564">Palmitate</keyword>
<evidence type="ECO:0000256" key="3">
    <source>
        <dbReference type="ARBA" id="ARBA00023136"/>
    </source>
</evidence>
<sequence>MKKSWFKKLTAAVCIMAMTLAMFTGCQKSDTVKETDAVSGDENKEKGNQKEKPGKPVKIHILNRVNAEVIVEDNPIIKELENKLNVDIEYEAPPINNYNEKLQIAMAAGNLPDIIYNWGGADTNYEQWAGDGLLAELDDKIQNYPNIMATVPEDYWPAIQSTKTGKIHAIPKCNVDNYWGFIINQQWLDNLGLKAPANLQEFKEVAHQFTYNDPDQNGKKDTYGLTYTSADVFPLKYTFGVTDAVKDTDGQYKIQQKKSGYIPYLTYLRELYADGSFDPEFFTNEYNVDVEKLVANTVGMTVSHQIGVLGRLKETPDAIERFTYIGALANDKGERNCYITPSMWGAWMISADADVDKCLELIDYAMSEEGFALMSLGKQGENYNSYDYKTRMVERTEEQTTALNSITSSYFTFTYAKDGASAVVENATTKERLDKYYTDFNAMQASVTTNRIPNIKAPLVTTFAADNPDLVSKLSELEVQYIVGEIELATFEKYLNDTYFPAAEAMNAEYVKWMEDYDAANNR</sequence>
<evidence type="ECO:0000256" key="1">
    <source>
        <dbReference type="ARBA" id="ARBA00022475"/>
    </source>
</evidence>
<gene>
    <name evidence="7" type="ORF">SAMN02745136_04366</name>
</gene>
<keyword evidence="2 6" id="KW-0732">Signal</keyword>
<keyword evidence="3" id="KW-0472">Membrane</keyword>
<evidence type="ECO:0000313" key="8">
    <source>
        <dbReference type="Proteomes" id="UP000184386"/>
    </source>
</evidence>
<dbReference type="PANTHER" id="PTHR43649">
    <property type="entry name" value="ARABINOSE-BINDING PROTEIN-RELATED"/>
    <property type="match status" value="1"/>
</dbReference>
<keyword evidence="8" id="KW-1185">Reference proteome</keyword>
<dbReference type="Gene3D" id="3.40.190.10">
    <property type="entry name" value="Periplasmic binding protein-like II"/>
    <property type="match status" value="2"/>
</dbReference>
<evidence type="ECO:0000256" key="5">
    <source>
        <dbReference type="ARBA" id="ARBA00023288"/>
    </source>
</evidence>
<dbReference type="AlphaFoldDB" id="A0A1M6YRH7"/>
<dbReference type="PANTHER" id="PTHR43649:SF33">
    <property type="entry name" value="POLYGALACTURONAN_RHAMNOGALACTURONAN-BINDING PROTEIN YTCQ"/>
    <property type="match status" value="1"/>
</dbReference>
<dbReference type="EMBL" id="FRAC01000026">
    <property type="protein sequence ID" value="SHL20750.1"/>
    <property type="molecule type" value="Genomic_DNA"/>
</dbReference>
<evidence type="ECO:0000256" key="6">
    <source>
        <dbReference type="SAM" id="SignalP"/>
    </source>
</evidence>
<dbReference type="PROSITE" id="PS51257">
    <property type="entry name" value="PROKAR_LIPOPROTEIN"/>
    <property type="match status" value="1"/>
</dbReference>
<evidence type="ECO:0000256" key="2">
    <source>
        <dbReference type="ARBA" id="ARBA00022729"/>
    </source>
</evidence>
<evidence type="ECO:0000313" key="7">
    <source>
        <dbReference type="EMBL" id="SHL20750.1"/>
    </source>
</evidence>
<evidence type="ECO:0000256" key="4">
    <source>
        <dbReference type="ARBA" id="ARBA00023139"/>
    </source>
</evidence>
<dbReference type="STRING" id="1121322.SAMN02745136_04366"/>
<keyword evidence="5" id="KW-0449">Lipoprotein</keyword>
<dbReference type="InterPro" id="IPR006059">
    <property type="entry name" value="SBP"/>
</dbReference>
<dbReference type="RefSeq" id="WP_073279151.1">
    <property type="nucleotide sequence ID" value="NZ_FRAC01000026.1"/>
</dbReference>
<proteinExistence type="predicted"/>
<dbReference type="InterPro" id="IPR050490">
    <property type="entry name" value="Bact_solute-bd_prot1"/>
</dbReference>
<feature type="signal peptide" evidence="6">
    <location>
        <begin position="1"/>
        <end position="23"/>
    </location>
</feature>
<dbReference type="Proteomes" id="UP000184386">
    <property type="component" value="Unassembled WGS sequence"/>
</dbReference>
<dbReference type="SUPFAM" id="SSF53850">
    <property type="entry name" value="Periplasmic binding protein-like II"/>
    <property type="match status" value="1"/>
</dbReference>
<protein>
    <submittedName>
        <fullName evidence="7">Extracellular solute-binding protein</fullName>
    </submittedName>
</protein>